<organism evidence="5 6">
    <name type="scientific">Helicobacter cinaedi</name>
    <dbReference type="NCBI Taxonomy" id="213"/>
    <lineage>
        <taxon>Bacteria</taxon>
        <taxon>Pseudomonadati</taxon>
        <taxon>Campylobacterota</taxon>
        <taxon>Epsilonproteobacteria</taxon>
        <taxon>Campylobacterales</taxon>
        <taxon>Helicobacteraceae</taxon>
        <taxon>Helicobacter</taxon>
    </lineage>
</organism>
<dbReference type="Gene3D" id="3.60.21.10">
    <property type="match status" value="1"/>
</dbReference>
<dbReference type="GO" id="GO:0016020">
    <property type="term" value="C:membrane"/>
    <property type="evidence" value="ECO:0007669"/>
    <property type="project" value="GOC"/>
</dbReference>
<gene>
    <name evidence="5" type="ORF">NCTC12219_01660</name>
</gene>
<dbReference type="InterPro" id="IPR029052">
    <property type="entry name" value="Metallo-depent_PP-like"/>
</dbReference>
<evidence type="ECO:0000313" key="6">
    <source>
        <dbReference type="Proteomes" id="UP000255103"/>
    </source>
</evidence>
<keyword evidence="3" id="KW-0812">Transmembrane</keyword>
<sequence>MILVFVGVVFVVLNAMKVYVYMRFFRRSVLLPKWAGIGILVALALGEIALLVLKDVHFSHFQYLMISSCLVLTLTLFMACVAVDILRFGVNLSLKFSSKIQHRESKNLSPLATQRDSKHNDINISRRTFLSKCKDYAVAGLFLLFTFKGFSAALTLPPIKEVRIKIPHLKTKKSIAMISDVHIGKNLGRAFLEGIVEKINALEADIVVIVGDLADDKIENIKDDLEPLKSLKSKEGVYYVCGNHEHYHGLDSILEYLRTLNLTILHNTNIELEGFNLAGVSDLAGVRFKNLEPNLESAKKGLNPQKPSILLSHQPKFVYENDVSDFDLVLCGHTHAGQVFPLSLFVWLDQHYVYGLYDITHKNMESKRLTQDSMRADSGKTQLYVSSGVGFWGPAIRFLAPSEIVLFRLE</sequence>
<dbReference type="InterPro" id="IPR004843">
    <property type="entry name" value="Calcineurin-like_PHP"/>
</dbReference>
<keyword evidence="2 5" id="KW-0378">Hydrolase</keyword>
<dbReference type="SUPFAM" id="SSF56300">
    <property type="entry name" value="Metallo-dependent phosphatases"/>
    <property type="match status" value="1"/>
</dbReference>
<evidence type="ECO:0000256" key="2">
    <source>
        <dbReference type="ARBA" id="ARBA00022801"/>
    </source>
</evidence>
<evidence type="ECO:0000313" key="5">
    <source>
        <dbReference type="EMBL" id="STP11761.1"/>
    </source>
</evidence>
<feature type="transmembrane region" description="Helical" evidence="3">
    <location>
        <begin position="65"/>
        <end position="86"/>
    </location>
</feature>
<dbReference type="GO" id="GO:0046872">
    <property type="term" value="F:metal ion binding"/>
    <property type="evidence" value="ECO:0007669"/>
    <property type="project" value="UniProtKB-KW"/>
</dbReference>
<evidence type="ECO:0000256" key="3">
    <source>
        <dbReference type="SAM" id="Phobius"/>
    </source>
</evidence>
<dbReference type="EC" id="3.1.-.-" evidence="5"/>
<dbReference type="GO" id="GO:0009245">
    <property type="term" value="P:lipid A biosynthetic process"/>
    <property type="evidence" value="ECO:0007669"/>
    <property type="project" value="TreeGrafter"/>
</dbReference>
<dbReference type="GO" id="GO:0008758">
    <property type="term" value="F:UDP-2,3-diacylglucosamine hydrolase activity"/>
    <property type="evidence" value="ECO:0007669"/>
    <property type="project" value="TreeGrafter"/>
</dbReference>
<evidence type="ECO:0000256" key="1">
    <source>
        <dbReference type="ARBA" id="ARBA00022723"/>
    </source>
</evidence>
<accession>A0A377JUV3</accession>
<dbReference type="PANTHER" id="PTHR31302:SF31">
    <property type="entry name" value="PHOSPHODIESTERASE YAEI"/>
    <property type="match status" value="1"/>
</dbReference>
<name>A0A377JUV3_9HELI</name>
<feature type="transmembrane region" description="Helical" evidence="3">
    <location>
        <begin position="6"/>
        <end position="22"/>
    </location>
</feature>
<keyword evidence="1" id="KW-0479">Metal-binding</keyword>
<dbReference type="RefSeq" id="WP_115722267.1">
    <property type="nucleotide sequence ID" value="NZ_UGHX01000001.1"/>
</dbReference>
<evidence type="ECO:0000259" key="4">
    <source>
        <dbReference type="Pfam" id="PF00149"/>
    </source>
</evidence>
<dbReference type="Proteomes" id="UP000255103">
    <property type="component" value="Unassembled WGS sequence"/>
</dbReference>
<dbReference type="PANTHER" id="PTHR31302">
    <property type="entry name" value="TRANSMEMBRANE PROTEIN WITH METALLOPHOSPHOESTERASE DOMAIN-RELATED"/>
    <property type="match status" value="1"/>
</dbReference>
<feature type="domain" description="Calcineurin-like phosphoesterase" evidence="4">
    <location>
        <begin position="175"/>
        <end position="336"/>
    </location>
</feature>
<keyword evidence="3" id="KW-1133">Transmembrane helix</keyword>
<dbReference type="AlphaFoldDB" id="A0A377JUV3"/>
<protein>
    <submittedName>
        <fullName evidence="5">Predicted phosphohydrolase</fullName>
        <ecNumber evidence="5">3.1.-.-</ecNumber>
    </submittedName>
</protein>
<dbReference type="CDD" id="cd07385">
    <property type="entry name" value="MPP_YkuE_C"/>
    <property type="match status" value="1"/>
</dbReference>
<reference evidence="5 6" key="1">
    <citation type="submission" date="2018-06" db="EMBL/GenBank/DDBJ databases">
        <authorList>
            <consortium name="Pathogen Informatics"/>
            <person name="Doyle S."/>
        </authorList>
    </citation>
    <scope>NUCLEOTIDE SEQUENCE [LARGE SCALE GENOMIC DNA]</scope>
    <source>
        <strain evidence="5 6">NCTC12219</strain>
    </source>
</reference>
<proteinExistence type="predicted"/>
<dbReference type="Pfam" id="PF00149">
    <property type="entry name" value="Metallophos"/>
    <property type="match status" value="1"/>
</dbReference>
<feature type="transmembrane region" description="Helical" evidence="3">
    <location>
        <begin position="136"/>
        <end position="156"/>
    </location>
</feature>
<dbReference type="EMBL" id="UGHX01000001">
    <property type="protein sequence ID" value="STP11761.1"/>
    <property type="molecule type" value="Genomic_DNA"/>
</dbReference>
<keyword evidence="3" id="KW-0472">Membrane</keyword>
<dbReference type="InterPro" id="IPR051158">
    <property type="entry name" value="Metallophosphoesterase_sf"/>
</dbReference>
<feature type="transmembrane region" description="Helical" evidence="3">
    <location>
        <begin position="34"/>
        <end position="53"/>
    </location>
</feature>